<name>A0ABU3CE16_9FLAO</name>
<dbReference type="CDD" id="cd03808">
    <property type="entry name" value="GT4_CapM-like"/>
    <property type="match status" value="1"/>
</dbReference>
<evidence type="ECO:0000313" key="3">
    <source>
        <dbReference type="EMBL" id="MDT0644580.1"/>
    </source>
</evidence>
<protein>
    <submittedName>
        <fullName evidence="3">Glycosyltransferase family 4 protein</fullName>
    </submittedName>
</protein>
<evidence type="ECO:0000259" key="2">
    <source>
        <dbReference type="Pfam" id="PF13579"/>
    </source>
</evidence>
<dbReference type="InterPro" id="IPR028098">
    <property type="entry name" value="Glyco_trans_4-like_N"/>
</dbReference>
<dbReference type="PANTHER" id="PTHR45947">
    <property type="entry name" value="SULFOQUINOVOSYL TRANSFERASE SQD2"/>
    <property type="match status" value="1"/>
</dbReference>
<keyword evidence="4" id="KW-1185">Reference proteome</keyword>
<dbReference type="InterPro" id="IPR001296">
    <property type="entry name" value="Glyco_trans_1"/>
</dbReference>
<gene>
    <name evidence="3" type="ORF">RM553_17195</name>
</gene>
<dbReference type="PANTHER" id="PTHR45947:SF3">
    <property type="entry name" value="SULFOQUINOVOSYL TRANSFERASE SQD2"/>
    <property type="match status" value="1"/>
</dbReference>
<comment type="caution">
    <text evidence="3">The sequence shown here is derived from an EMBL/GenBank/DDBJ whole genome shotgun (WGS) entry which is preliminary data.</text>
</comment>
<dbReference type="EMBL" id="JAVRHQ010000029">
    <property type="protein sequence ID" value="MDT0644580.1"/>
    <property type="molecule type" value="Genomic_DNA"/>
</dbReference>
<dbReference type="Pfam" id="PF00534">
    <property type="entry name" value="Glycos_transf_1"/>
    <property type="match status" value="1"/>
</dbReference>
<dbReference type="Gene3D" id="3.40.50.2000">
    <property type="entry name" value="Glycogen Phosphorylase B"/>
    <property type="match status" value="2"/>
</dbReference>
<dbReference type="RefSeq" id="WP_311536197.1">
    <property type="nucleotide sequence ID" value="NZ_JAVRHQ010000029.1"/>
</dbReference>
<proteinExistence type="predicted"/>
<sequence length="386" mass="43611">MDKLIRIATVPVSLEKLLEGQLNFMSNYFEVIAVSAEKGKLEEYGKATGIPTYCVEMTREITPIKDLKALFKLYFFLKKEKPLIVHTHTPKAGIIGMMAAKVAGVPLRFHTVAGLPLLETRGSKRKILNKVERLTYSFATMVYPNSTGLKEIILKEKFCRPEKLKVLGRGSSNGIDTAYFNPAKYSDKFKRHLRAELGIPAADMVCIFVGRLVSEKGINELVKAFVELNQEYDAVSLLLVGDYEEELDPLSETTIAQIEEHSKIYTTGFQNDVRPYFAISDILTFPSYREGFPNVVMQAGAMGLPAIVSNINGCNEIIKQNKNGLIIEVKNKNALLEAMKELYNNKKLVIGMKGNARKIIDLNYGREDFWKILLKEYQIQKKEIIR</sequence>
<evidence type="ECO:0000259" key="1">
    <source>
        <dbReference type="Pfam" id="PF00534"/>
    </source>
</evidence>
<feature type="domain" description="Glycosyltransferase subfamily 4-like N-terminal" evidence="2">
    <location>
        <begin position="45"/>
        <end position="170"/>
    </location>
</feature>
<accession>A0ABU3CE16</accession>
<dbReference type="Pfam" id="PF13579">
    <property type="entry name" value="Glyco_trans_4_4"/>
    <property type="match status" value="1"/>
</dbReference>
<evidence type="ECO:0000313" key="4">
    <source>
        <dbReference type="Proteomes" id="UP001262889"/>
    </source>
</evidence>
<dbReference type="SUPFAM" id="SSF53756">
    <property type="entry name" value="UDP-Glycosyltransferase/glycogen phosphorylase"/>
    <property type="match status" value="1"/>
</dbReference>
<feature type="domain" description="Glycosyl transferase family 1" evidence="1">
    <location>
        <begin position="191"/>
        <end position="358"/>
    </location>
</feature>
<reference evidence="3 4" key="1">
    <citation type="submission" date="2023-09" db="EMBL/GenBank/DDBJ databases">
        <authorList>
            <person name="Rey-Velasco X."/>
        </authorList>
    </citation>
    <scope>NUCLEOTIDE SEQUENCE [LARGE SCALE GENOMIC DNA]</scope>
    <source>
        <strain evidence="3 4">F363</strain>
    </source>
</reference>
<dbReference type="InterPro" id="IPR050194">
    <property type="entry name" value="Glycosyltransferase_grp1"/>
</dbReference>
<dbReference type="Proteomes" id="UP001262889">
    <property type="component" value="Unassembled WGS sequence"/>
</dbReference>
<organism evidence="3 4">
    <name type="scientific">Autumnicola tepida</name>
    <dbReference type="NCBI Taxonomy" id="3075595"/>
    <lineage>
        <taxon>Bacteria</taxon>
        <taxon>Pseudomonadati</taxon>
        <taxon>Bacteroidota</taxon>
        <taxon>Flavobacteriia</taxon>
        <taxon>Flavobacteriales</taxon>
        <taxon>Flavobacteriaceae</taxon>
        <taxon>Autumnicola</taxon>
    </lineage>
</organism>